<keyword evidence="3" id="KW-1185">Reference proteome</keyword>
<feature type="signal peptide" evidence="1">
    <location>
        <begin position="1"/>
        <end position="18"/>
    </location>
</feature>
<accession>A0C1T0</accession>
<evidence type="ECO:0000256" key="1">
    <source>
        <dbReference type="SAM" id="SignalP"/>
    </source>
</evidence>
<protein>
    <submittedName>
        <fullName evidence="2">Uncharacterized protein</fullName>
    </submittedName>
</protein>
<gene>
    <name evidence="2" type="ORF">GSPATT00034224001</name>
</gene>
<dbReference type="Pfam" id="PF01508">
    <property type="entry name" value="Paramecium_SA"/>
    <property type="match status" value="4"/>
</dbReference>
<dbReference type="SMART" id="SM00639">
    <property type="entry name" value="PSA"/>
    <property type="match status" value="4"/>
</dbReference>
<dbReference type="OrthoDB" id="316494at2759"/>
<keyword evidence="1" id="KW-0732">Signal</keyword>
<organism evidence="2 3">
    <name type="scientific">Paramecium tetraurelia</name>
    <dbReference type="NCBI Taxonomy" id="5888"/>
    <lineage>
        <taxon>Eukaryota</taxon>
        <taxon>Sar</taxon>
        <taxon>Alveolata</taxon>
        <taxon>Ciliophora</taxon>
        <taxon>Intramacronucleata</taxon>
        <taxon>Oligohymenophorea</taxon>
        <taxon>Peniculida</taxon>
        <taxon>Parameciidae</taxon>
        <taxon>Paramecium</taxon>
    </lineage>
</organism>
<dbReference type="EMBL" id="CT868033">
    <property type="protein sequence ID" value="CAK64747.1"/>
    <property type="molecule type" value="Genomic_DNA"/>
</dbReference>
<dbReference type="InParanoid" id="A0C1T0"/>
<sequence length="367" mass="38802">MQIKYLLLISLLLTITQQVTVTKNDTCDDCTQFKSSSDCKSFGCTWTEKTTTTPGSCAKTTTPPPIAITRYCETIETTNCAKTFGCALVEGKCTHFTGCSAYVKTTHSDCQAISYMCITNGTTCTNALECVGYTKEQCETTPSLKSPYKCKLDGETCRDYKCIEADSSLTTDLACSTWLLGCRSTGAGCIDLVPPCASYQGTSETCPKMKGSDGNCEFNADGNVCKARVCTGADTGLNTNEACAQYQVGCVTTGKGCIATRGACSTYDGNASTCIGYIGTDGECAGDATGTKCRARLCSEKTATTDAECGTWKTGCKSNGKQCVDSLSACSSYDGTTTTCAGLKGSDGQLQRNFNNNSQMCLKRLCD</sequence>
<feature type="chain" id="PRO_5002623133" evidence="1">
    <location>
        <begin position="19"/>
        <end position="367"/>
    </location>
</feature>
<evidence type="ECO:0000313" key="2">
    <source>
        <dbReference type="EMBL" id="CAK64747.1"/>
    </source>
</evidence>
<dbReference type="InterPro" id="IPR002895">
    <property type="entry name" value="Paramecium_SA"/>
</dbReference>
<dbReference type="GeneID" id="5017929"/>
<dbReference type="RefSeq" id="XP_001432144.1">
    <property type="nucleotide sequence ID" value="XM_001432107.1"/>
</dbReference>
<name>A0C1T0_PARTE</name>
<dbReference type="Proteomes" id="UP000000600">
    <property type="component" value="Unassembled WGS sequence"/>
</dbReference>
<proteinExistence type="predicted"/>
<dbReference type="AlphaFoldDB" id="A0C1T0"/>
<reference evidence="2 3" key="1">
    <citation type="journal article" date="2006" name="Nature">
        <title>Global trends of whole-genome duplications revealed by the ciliate Paramecium tetraurelia.</title>
        <authorList>
            <consortium name="Genoscope"/>
            <person name="Aury J.-M."/>
            <person name="Jaillon O."/>
            <person name="Duret L."/>
            <person name="Noel B."/>
            <person name="Jubin C."/>
            <person name="Porcel B.M."/>
            <person name="Segurens B."/>
            <person name="Daubin V."/>
            <person name="Anthouard V."/>
            <person name="Aiach N."/>
            <person name="Arnaiz O."/>
            <person name="Billaut A."/>
            <person name="Beisson J."/>
            <person name="Blanc I."/>
            <person name="Bouhouche K."/>
            <person name="Camara F."/>
            <person name="Duharcourt S."/>
            <person name="Guigo R."/>
            <person name="Gogendeau D."/>
            <person name="Katinka M."/>
            <person name="Keller A.-M."/>
            <person name="Kissmehl R."/>
            <person name="Klotz C."/>
            <person name="Koll F."/>
            <person name="Le Moue A."/>
            <person name="Lepere C."/>
            <person name="Malinsky S."/>
            <person name="Nowacki M."/>
            <person name="Nowak J.K."/>
            <person name="Plattner H."/>
            <person name="Poulain J."/>
            <person name="Ruiz F."/>
            <person name="Serrano V."/>
            <person name="Zagulski M."/>
            <person name="Dessen P."/>
            <person name="Betermier M."/>
            <person name="Weissenbach J."/>
            <person name="Scarpelli C."/>
            <person name="Schachter V."/>
            <person name="Sperling L."/>
            <person name="Meyer E."/>
            <person name="Cohen J."/>
            <person name="Wincker P."/>
        </authorList>
    </citation>
    <scope>NUCLEOTIDE SEQUENCE [LARGE SCALE GENOMIC DNA]</scope>
    <source>
        <strain evidence="2 3">Stock d4-2</strain>
    </source>
</reference>
<evidence type="ECO:0000313" key="3">
    <source>
        <dbReference type="Proteomes" id="UP000000600"/>
    </source>
</evidence>
<dbReference type="HOGENOM" id="CLU_026888_0_0_1"/>
<dbReference type="KEGG" id="ptm:GSPATT00034224001"/>